<keyword evidence="4" id="KW-1185">Reference proteome</keyword>
<dbReference type="Pfam" id="PF07985">
    <property type="entry name" value="SRR1"/>
    <property type="match status" value="1"/>
</dbReference>
<dbReference type="EMBL" id="MSFL01000002">
    <property type="protein sequence ID" value="PWY90876.1"/>
    <property type="molecule type" value="Genomic_DNA"/>
</dbReference>
<proteinExistence type="predicted"/>
<evidence type="ECO:0000256" key="1">
    <source>
        <dbReference type="SAM" id="MobiDB-lite"/>
    </source>
</evidence>
<evidence type="ECO:0000313" key="3">
    <source>
        <dbReference type="EMBL" id="PWY90876.1"/>
    </source>
</evidence>
<name>A0A317WWU5_9EURO</name>
<dbReference type="VEuPathDB" id="FungiDB:BO70DRAFT_328931"/>
<dbReference type="Proteomes" id="UP000247233">
    <property type="component" value="Unassembled WGS sequence"/>
</dbReference>
<accession>A0A317WWU5</accession>
<evidence type="ECO:0000313" key="4">
    <source>
        <dbReference type="Proteomes" id="UP000247233"/>
    </source>
</evidence>
<protein>
    <recommendedName>
        <fullName evidence="2">SRR1-like domain-containing protein</fullName>
    </recommendedName>
</protein>
<feature type="region of interest" description="Disordered" evidence="1">
    <location>
        <begin position="1"/>
        <end position="84"/>
    </location>
</feature>
<reference evidence="3 4" key="1">
    <citation type="submission" date="2016-12" db="EMBL/GenBank/DDBJ databases">
        <title>The genomes of Aspergillus section Nigri reveals drivers in fungal speciation.</title>
        <authorList>
            <consortium name="DOE Joint Genome Institute"/>
            <person name="Vesth T.C."/>
            <person name="Nybo J."/>
            <person name="Theobald S."/>
            <person name="Brandl J."/>
            <person name="Frisvad J.C."/>
            <person name="Nielsen K.F."/>
            <person name="Lyhne E.K."/>
            <person name="Kogle M.E."/>
            <person name="Kuo A."/>
            <person name="Riley R."/>
            <person name="Clum A."/>
            <person name="Nolan M."/>
            <person name="Lipzen A."/>
            <person name="Salamov A."/>
            <person name="Henrissat B."/>
            <person name="Wiebenga A."/>
            <person name="De Vries R.P."/>
            <person name="Grigoriev I.V."/>
            <person name="Mortensen U.H."/>
            <person name="Andersen M.R."/>
            <person name="Baker S.E."/>
        </authorList>
    </citation>
    <scope>NUCLEOTIDE SEQUENCE [LARGE SCALE GENOMIC DNA]</scope>
    <source>
        <strain evidence="3 4">CBS 117.55</strain>
    </source>
</reference>
<feature type="compositionally biased region" description="Basic residues" evidence="1">
    <location>
        <begin position="1"/>
        <end position="17"/>
    </location>
</feature>
<evidence type="ECO:0000259" key="2">
    <source>
        <dbReference type="Pfam" id="PF07985"/>
    </source>
</evidence>
<sequence length="295" mass="32730">MPHSSRKKPSPSNHKRQQITDSSGWTHVTTNQNARRCARTTSTTSSPNSNSNPNPNPNSHPQKHQTQQQQQQQQQQEQQQEQQAITLHPASAPPNLTLPDLQSQLTHYTRKYASSATSRAVTETLCGQRALLQSVDNIVCIGLGSLSGLLRGGWVDRRNVSLFQLAALVGVGGCFVDQPPKPPTPTYAQDPVFNTLDTTLLTTLSITVLSHPHAFKKVTPNTLLFCPGAERTHLEQLLVHKPAIVFGGPLEDVESEVIQGFVRERASTRLPVFEELEAAFWGMRVYYRVDVEEED</sequence>
<feature type="compositionally biased region" description="Low complexity" evidence="1">
    <location>
        <begin position="40"/>
        <end position="83"/>
    </location>
</feature>
<dbReference type="InterPro" id="IPR012942">
    <property type="entry name" value="SRR1-like"/>
</dbReference>
<dbReference type="AlphaFoldDB" id="A0A317WWU5"/>
<dbReference type="OrthoDB" id="5318346at2759"/>
<dbReference type="PANTHER" id="PTHR42080:SF1">
    <property type="entry name" value="SRR1-LIKE DOMAIN-CONTAINING PROTEIN"/>
    <property type="match status" value="1"/>
</dbReference>
<feature type="domain" description="SRR1-like" evidence="2">
    <location>
        <begin position="132"/>
        <end position="286"/>
    </location>
</feature>
<dbReference type="PANTHER" id="PTHR42080">
    <property type="entry name" value="SRR1 DOMAIN-CONTAINING PROTEIN"/>
    <property type="match status" value="1"/>
</dbReference>
<gene>
    <name evidence="3" type="ORF">BO70DRAFT_328931</name>
</gene>
<feature type="compositionally biased region" description="Polar residues" evidence="1">
    <location>
        <begin position="19"/>
        <end position="34"/>
    </location>
</feature>
<comment type="caution">
    <text evidence="3">The sequence shown here is derived from an EMBL/GenBank/DDBJ whole genome shotgun (WGS) entry which is preliminary data.</text>
</comment>
<dbReference type="RefSeq" id="XP_025403319.1">
    <property type="nucleotide sequence ID" value="XM_025540754.1"/>
</dbReference>
<organism evidence="3 4">
    <name type="scientific">Aspergillus heteromorphus CBS 117.55</name>
    <dbReference type="NCBI Taxonomy" id="1448321"/>
    <lineage>
        <taxon>Eukaryota</taxon>
        <taxon>Fungi</taxon>
        <taxon>Dikarya</taxon>
        <taxon>Ascomycota</taxon>
        <taxon>Pezizomycotina</taxon>
        <taxon>Eurotiomycetes</taxon>
        <taxon>Eurotiomycetidae</taxon>
        <taxon>Eurotiales</taxon>
        <taxon>Aspergillaceae</taxon>
        <taxon>Aspergillus</taxon>
        <taxon>Aspergillus subgen. Circumdati</taxon>
    </lineage>
</organism>
<dbReference type="GeneID" id="37062991"/>